<name>A0A0J6CSV5_9BACL</name>
<evidence type="ECO:0000313" key="2">
    <source>
        <dbReference type="Proteomes" id="UP000035996"/>
    </source>
</evidence>
<dbReference type="EMBL" id="LELK01000009">
    <property type="protein sequence ID" value="KMM36160.1"/>
    <property type="molecule type" value="Genomic_DNA"/>
</dbReference>
<gene>
    <name evidence="1" type="ORF">AB986_18720</name>
</gene>
<dbReference type="OrthoDB" id="2705224at2"/>
<reference evidence="1" key="1">
    <citation type="submission" date="2015-06" db="EMBL/GenBank/DDBJ databases">
        <authorList>
            <person name="Liu B."/>
            <person name="Wang J."/>
            <person name="Zhu Y."/>
            <person name="Liu G."/>
            <person name="Chen Q."/>
            <person name="Zheng C."/>
            <person name="Che J."/>
            <person name="Ge C."/>
            <person name="Shi H."/>
            <person name="Pan Z."/>
            <person name="Liu X."/>
        </authorList>
    </citation>
    <scope>NUCLEOTIDE SEQUENCE [LARGE SCALE GENOMIC DNA]</scope>
    <source>
        <strain evidence="1">DSM 16346</strain>
    </source>
</reference>
<organism evidence="1 2">
    <name type="scientific">Guptibacillus hwajinpoensis</name>
    <dbReference type="NCBI Taxonomy" id="208199"/>
    <lineage>
        <taxon>Bacteria</taxon>
        <taxon>Bacillati</taxon>
        <taxon>Bacillota</taxon>
        <taxon>Bacilli</taxon>
        <taxon>Bacillales</taxon>
        <taxon>Guptibacillaceae</taxon>
        <taxon>Guptibacillus</taxon>
    </lineage>
</organism>
<dbReference type="Pfam" id="PF25846">
    <property type="entry name" value="YmzB"/>
    <property type="match status" value="1"/>
</dbReference>
<evidence type="ECO:0000313" key="1">
    <source>
        <dbReference type="EMBL" id="KMM36160.1"/>
    </source>
</evidence>
<sequence length="115" mass="13072">METSTMLKDLRNALTEWIGGHIIVEKKELDDVDKTIMKLEDFTFQHRGEKVDDYTASTLLQLKGEGKVISAEATVPLPHSLFEIPIENISEVNHQTTELMIATERASYHISYNPN</sequence>
<dbReference type="STRING" id="157733.AB986_18720"/>
<dbReference type="InterPro" id="IPR058926">
    <property type="entry name" value="YmzB-like"/>
</dbReference>
<comment type="caution">
    <text evidence="1">The sequence shown here is derived from an EMBL/GenBank/DDBJ whole genome shotgun (WGS) entry which is preliminary data.</text>
</comment>
<accession>A0A0J6CSV5</accession>
<keyword evidence="2" id="KW-1185">Reference proteome</keyword>
<proteinExistence type="predicted"/>
<dbReference type="AlphaFoldDB" id="A0A0J6CSV5"/>
<dbReference type="Proteomes" id="UP000035996">
    <property type="component" value="Unassembled WGS sequence"/>
</dbReference>
<dbReference type="RefSeq" id="WP_048313136.1">
    <property type="nucleotide sequence ID" value="NZ_CP119526.1"/>
</dbReference>
<protein>
    <submittedName>
        <fullName evidence="1">Uncharacterized protein</fullName>
    </submittedName>
</protein>